<feature type="compositionally biased region" description="Low complexity" evidence="1">
    <location>
        <begin position="428"/>
        <end position="440"/>
    </location>
</feature>
<dbReference type="AlphaFoldDB" id="A0A8J2XVE6"/>
<keyword evidence="5" id="KW-1185">Reference proteome</keyword>
<dbReference type="RefSeq" id="WP_188936461.1">
    <property type="nucleotide sequence ID" value="NZ_BMJC01000005.1"/>
</dbReference>
<dbReference type="EMBL" id="BMJC01000005">
    <property type="protein sequence ID" value="GGB17933.1"/>
    <property type="molecule type" value="Genomic_DNA"/>
</dbReference>
<evidence type="ECO:0000313" key="5">
    <source>
        <dbReference type="Proteomes" id="UP000607559"/>
    </source>
</evidence>
<dbReference type="InterPro" id="IPR050463">
    <property type="entry name" value="Gfo/Idh/MocA_oxidrdct_glycsds"/>
</dbReference>
<sequence length="526" mass="58331">MKKDSTTHTSSSLSPAPSGLSRRQFVEITSTAAIGITILPRHVLGGKNYTAPSDKITIAYIGCGTQGIRELLPLLASPQFQVVAVVDPNRDAVGYRDWAKDWLKNEIRTAIKKSDWEPGGDNTIPGGRENGKSIVETFYANVRPELKYKGCHTYADYRELLDKEKDLDAVKIMTPDHLHGVICMAAMKKGKHVMVHKPLSNRLLEGKKVIEMARNSKVITHLIPWDSNGDMTPVMAMINSGAIGTLKEVHNWTNRPVWPQYTTLPTDTPPVPQGLDWDLWLGPEAQRPYHPDYTNMVFRGWYDFGGGSMADMGHYSLWTVFKALELESPILVEPCLSHFVGMNEVVPFQIKNDFSFPTASTVRFKYPAKGSRPAIDLCWYDGGMRPPIPTQLLEDNKQLPAEGMMFVGDKARILAGFNVQDPKLIGGNAASQAQPANPATADRRSQVEHGAAALQAFADAVKSGQQFPGNFREAEFITEAINLYAVALRSGRMLKYDAGNRSITNAPEINKYLSREYRPGWDPATT</sequence>
<dbReference type="Gene3D" id="3.40.50.720">
    <property type="entry name" value="NAD(P)-binding Rossmann-like Domain"/>
    <property type="match status" value="1"/>
</dbReference>
<accession>A0A8J2XVE6</accession>
<name>A0A8J2XVE6_9BACT</name>
<dbReference type="PANTHER" id="PTHR43818:SF10">
    <property type="entry name" value="NADH-DEPENDENT DEHYDROGENASE-RELATED"/>
    <property type="match status" value="1"/>
</dbReference>
<dbReference type="SUPFAM" id="SSF51735">
    <property type="entry name" value="NAD(P)-binding Rossmann-fold domains"/>
    <property type="match status" value="1"/>
</dbReference>
<reference evidence="4" key="2">
    <citation type="submission" date="2020-09" db="EMBL/GenBank/DDBJ databases">
        <authorList>
            <person name="Sun Q."/>
            <person name="Zhou Y."/>
        </authorList>
    </citation>
    <scope>NUCLEOTIDE SEQUENCE</scope>
    <source>
        <strain evidence="4">CGMCC 1.15448</strain>
    </source>
</reference>
<dbReference type="Pfam" id="PF01408">
    <property type="entry name" value="GFO_IDH_MocA"/>
    <property type="match status" value="1"/>
</dbReference>
<dbReference type="Proteomes" id="UP000607559">
    <property type="component" value="Unassembled WGS sequence"/>
</dbReference>
<comment type="caution">
    <text evidence="4">The sequence shown here is derived from an EMBL/GenBank/DDBJ whole genome shotgun (WGS) entry which is preliminary data.</text>
</comment>
<dbReference type="GO" id="GO:0000166">
    <property type="term" value="F:nucleotide binding"/>
    <property type="evidence" value="ECO:0007669"/>
    <property type="project" value="InterPro"/>
</dbReference>
<feature type="domain" description="Gfo/Idh/MocA-like oxidoreductase bacterial type C-terminal" evidence="3">
    <location>
        <begin position="250"/>
        <end position="320"/>
    </location>
</feature>
<evidence type="ECO:0000256" key="1">
    <source>
        <dbReference type="SAM" id="MobiDB-lite"/>
    </source>
</evidence>
<evidence type="ECO:0000313" key="4">
    <source>
        <dbReference type="EMBL" id="GGB17933.1"/>
    </source>
</evidence>
<dbReference type="Pfam" id="PF19051">
    <property type="entry name" value="GFO_IDH_MocA_C2"/>
    <property type="match status" value="1"/>
</dbReference>
<proteinExistence type="predicted"/>
<evidence type="ECO:0000259" key="3">
    <source>
        <dbReference type="Pfam" id="PF19051"/>
    </source>
</evidence>
<feature type="domain" description="Gfo/Idh/MocA-like oxidoreductase N-terminal" evidence="2">
    <location>
        <begin position="148"/>
        <end position="220"/>
    </location>
</feature>
<feature type="region of interest" description="Disordered" evidence="1">
    <location>
        <begin position="428"/>
        <end position="447"/>
    </location>
</feature>
<evidence type="ECO:0000259" key="2">
    <source>
        <dbReference type="Pfam" id="PF01408"/>
    </source>
</evidence>
<protein>
    <recommendedName>
        <fullName evidence="6">Gfo/Idh/MocA family oxidoreductase</fullName>
    </recommendedName>
</protein>
<dbReference type="InterPro" id="IPR000683">
    <property type="entry name" value="Gfo/Idh/MocA-like_OxRdtase_N"/>
</dbReference>
<dbReference type="InterPro" id="IPR036291">
    <property type="entry name" value="NAD(P)-bd_dom_sf"/>
</dbReference>
<dbReference type="InterPro" id="IPR043906">
    <property type="entry name" value="Gfo/Idh/MocA_OxRdtase_bact_C"/>
</dbReference>
<gene>
    <name evidence="4" type="ORF">GCM10011511_47150</name>
</gene>
<evidence type="ECO:0008006" key="6">
    <source>
        <dbReference type="Google" id="ProtNLM"/>
    </source>
</evidence>
<dbReference type="PANTHER" id="PTHR43818">
    <property type="entry name" value="BCDNA.GH03377"/>
    <property type="match status" value="1"/>
</dbReference>
<organism evidence="4 5">
    <name type="scientific">Puia dinghuensis</name>
    <dbReference type="NCBI Taxonomy" id="1792502"/>
    <lineage>
        <taxon>Bacteria</taxon>
        <taxon>Pseudomonadati</taxon>
        <taxon>Bacteroidota</taxon>
        <taxon>Chitinophagia</taxon>
        <taxon>Chitinophagales</taxon>
        <taxon>Chitinophagaceae</taxon>
        <taxon>Puia</taxon>
    </lineage>
</organism>
<reference evidence="4" key="1">
    <citation type="journal article" date="2014" name="Int. J. Syst. Evol. Microbiol.">
        <title>Complete genome sequence of Corynebacterium casei LMG S-19264T (=DSM 44701T), isolated from a smear-ripened cheese.</title>
        <authorList>
            <consortium name="US DOE Joint Genome Institute (JGI-PGF)"/>
            <person name="Walter F."/>
            <person name="Albersmeier A."/>
            <person name="Kalinowski J."/>
            <person name="Ruckert C."/>
        </authorList>
    </citation>
    <scope>NUCLEOTIDE SEQUENCE</scope>
    <source>
        <strain evidence="4">CGMCC 1.15448</strain>
    </source>
</reference>